<proteinExistence type="predicted"/>
<comment type="caution">
    <text evidence="1">The sequence shown here is derived from an EMBL/GenBank/DDBJ whole genome shotgun (WGS) entry which is preliminary data.</text>
</comment>
<protein>
    <submittedName>
        <fullName evidence="1">Protein tssc1</fullName>
    </submittedName>
</protein>
<organism evidence="1 2">
    <name type="scientific">Coemansia furcata</name>
    <dbReference type="NCBI Taxonomy" id="417177"/>
    <lineage>
        <taxon>Eukaryota</taxon>
        <taxon>Fungi</taxon>
        <taxon>Fungi incertae sedis</taxon>
        <taxon>Zoopagomycota</taxon>
        <taxon>Kickxellomycotina</taxon>
        <taxon>Kickxellomycetes</taxon>
        <taxon>Kickxellales</taxon>
        <taxon>Kickxellaceae</taxon>
        <taxon>Coemansia</taxon>
    </lineage>
</organism>
<keyword evidence="2" id="KW-1185">Reference proteome</keyword>
<dbReference type="Proteomes" id="UP001140096">
    <property type="component" value="Unassembled WGS sequence"/>
</dbReference>
<sequence length="335" mass="35689">MEDTGTSHVYGIDRHTLCLTALPSANSAQSLFALGTLGVHEPGEIHVVDLNTDDDVLHNTVFTHTSGIRALSAWSEKELLVVNTEGSVELVALPIAGETRVVATLEQTGRASRVLSHTQRQAAVVTPGVGVAVWDMARVAAAAHSLAQDDVECAAWHPASAAQLATGDTHGGVRTWDMRTAATAISCAHTGRVRALDYNPNRPYHLASGGCDGAMRIWDLRQPRGPLITAANHTHWITALQFNAFHDQLLVTAGSDALVSLESAVSVSSAGAADTHSADSTRPTDGLVRHYDAHESSVYAVQWSAADPWVFASLSFDGRLVISGVPREEKYKILL</sequence>
<dbReference type="EMBL" id="JANBUP010000396">
    <property type="protein sequence ID" value="KAJ2811617.1"/>
    <property type="molecule type" value="Genomic_DNA"/>
</dbReference>
<reference evidence="1" key="1">
    <citation type="submission" date="2022-07" db="EMBL/GenBank/DDBJ databases">
        <title>Phylogenomic reconstructions and comparative analyses of Kickxellomycotina fungi.</title>
        <authorList>
            <person name="Reynolds N.K."/>
            <person name="Stajich J.E."/>
            <person name="Barry K."/>
            <person name="Grigoriev I.V."/>
            <person name="Crous P."/>
            <person name="Smith M.E."/>
        </authorList>
    </citation>
    <scope>NUCLEOTIDE SEQUENCE</scope>
    <source>
        <strain evidence="1">CBS 102833</strain>
    </source>
</reference>
<evidence type="ECO:0000313" key="1">
    <source>
        <dbReference type="EMBL" id="KAJ2811617.1"/>
    </source>
</evidence>
<accession>A0ACC1LMY5</accession>
<gene>
    <name evidence="1" type="primary">TSSC1</name>
    <name evidence="1" type="ORF">H4S07_001947</name>
</gene>
<name>A0ACC1LMY5_9FUNG</name>
<evidence type="ECO:0000313" key="2">
    <source>
        <dbReference type="Proteomes" id="UP001140096"/>
    </source>
</evidence>